<name>A0AAF3FRL0_9BILA</name>
<dbReference type="AlphaFoldDB" id="A0AAF3FRL0"/>
<reference evidence="2" key="1">
    <citation type="submission" date="2024-02" db="UniProtKB">
        <authorList>
            <consortium name="WormBaseParasite"/>
        </authorList>
    </citation>
    <scope>IDENTIFICATION</scope>
</reference>
<sequence>MGDNPKPKTEKELKKEAAKAAKLAKFEEKEKAPKKEKEIVEVIYSATTKPGEKKDVSGEMPSAYAPRYVEAAWYEWWEAEVGFLKFSPNLVNLGFFRPEYGGRDLSKENPKAIFHHLYPTTKRYRNRMKGKTTLFNPVVTTLELQPK</sequence>
<protein>
    <submittedName>
        <fullName evidence="2">Uncharacterized protein</fullName>
    </submittedName>
</protein>
<keyword evidence="1" id="KW-1185">Reference proteome</keyword>
<evidence type="ECO:0000313" key="1">
    <source>
        <dbReference type="Proteomes" id="UP000887575"/>
    </source>
</evidence>
<dbReference type="Proteomes" id="UP000887575">
    <property type="component" value="Unassembled WGS sequence"/>
</dbReference>
<proteinExistence type="predicted"/>
<organism evidence="1 2">
    <name type="scientific">Mesorhabditis belari</name>
    <dbReference type="NCBI Taxonomy" id="2138241"/>
    <lineage>
        <taxon>Eukaryota</taxon>
        <taxon>Metazoa</taxon>
        <taxon>Ecdysozoa</taxon>
        <taxon>Nematoda</taxon>
        <taxon>Chromadorea</taxon>
        <taxon>Rhabditida</taxon>
        <taxon>Rhabditina</taxon>
        <taxon>Rhabditomorpha</taxon>
        <taxon>Rhabditoidea</taxon>
        <taxon>Rhabditidae</taxon>
        <taxon>Mesorhabditinae</taxon>
        <taxon>Mesorhabditis</taxon>
    </lineage>
</organism>
<dbReference type="WBParaSite" id="MBELARI_LOCUS8747">
    <property type="protein sequence ID" value="MBELARI_LOCUS8747"/>
    <property type="gene ID" value="MBELARI_LOCUS8747"/>
</dbReference>
<evidence type="ECO:0000313" key="2">
    <source>
        <dbReference type="WBParaSite" id="MBELARI_LOCUS8747"/>
    </source>
</evidence>
<accession>A0AAF3FRL0</accession>